<dbReference type="PROSITE" id="PS51503">
    <property type="entry name" value="HIG1"/>
    <property type="match status" value="1"/>
</dbReference>
<evidence type="ECO:0000313" key="7">
    <source>
        <dbReference type="Proteomes" id="UP000613582"/>
    </source>
</evidence>
<dbReference type="NCBIfam" id="NF033233">
    <property type="entry name" value="twin_helix"/>
    <property type="match status" value="1"/>
</dbReference>
<dbReference type="InterPro" id="IPR007667">
    <property type="entry name" value="Hypoxia_induced_domain"/>
</dbReference>
<dbReference type="EMBL" id="BMGH01000001">
    <property type="protein sequence ID" value="GGC96220.1"/>
    <property type="molecule type" value="Genomic_DNA"/>
</dbReference>
<dbReference type="AlphaFoldDB" id="A0A8J2V5P7"/>
<proteinExistence type="predicted"/>
<sequence>MSFLQYVLIPVAMLATLGALGFGIYALAKGGDFAKNHSNRLMRLRVLFQAIAIALMMLFLWLFTQGN</sequence>
<organism evidence="6 7">
    <name type="scientific">Aquisalinus flavus</name>
    <dbReference type="NCBI Taxonomy" id="1526572"/>
    <lineage>
        <taxon>Bacteria</taxon>
        <taxon>Pseudomonadati</taxon>
        <taxon>Pseudomonadota</taxon>
        <taxon>Alphaproteobacteria</taxon>
        <taxon>Parvularculales</taxon>
        <taxon>Parvularculaceae</taxon>
        <taxon>Aquisalinus</taxon>
    </lineage>
</organism>
<reference evidence="6" key="1">
    <citation type="journal article" date="2014" name="Int. J. Syst. Evol. Microbiol.">
        <title>Complete genome sequence of Corynebacterium casei LMG S-19264T (=DSM 44701T), isolated from a smear-ripened cheese.</title>
        <authorList>
            <consortium name="US DOE Joint Genome Institute (JGI-PGF)"/>
            <person name="Walter F."/>
            <person name="Albersmeier A."/>
            <person name="Kalinowski J."/>
            <person name="Ruckert C."/>
        </authorList>
    </citation>
    <scope>NUCLEOTIDE SEQUENCE</scope>
    <source>
        <strain evidence="6">CGMCC 1.12921</strain>
    </source>
</reference>
<comment type="caution">
    <text evidence="6">The sequence shown here is derived from an EMBL/GenBank/DDBJ whole genome shotgun (WGS) entry which is preliminary data.</text>
</comment>
<gene>
    <name evidence="6" type="ORF">GCM10011342_01280</name>
</gene>
<evidence type="ECO:0000256" key="4">
    <source>
        <dbReference type="SAM" id="Phobius"/>
    </source>
</evidence>
<protein>
    <recommendedName>
        <fullName evidence="5">HIG1 domain-containing protein</fullName>
    </recommendedName>
</protein>
<evidence type="ECO:0000256" key="3">
    <source>
        <dbReference type="ARBA" id="ARBA00023136"/>
    </source>
</evidence>
<accession>A0A8J2V5P7</accession>
<name>A0A8J2V5P7_9PROT</name>
<evidence type="ECO:0000313" key="6">
    <source>
        <dbReference type="EMBL" id="GGC96220.1"/>
    </source>
</evidence>
<reference evidence="6" key="2">
    <citation type="submission" date="2020-09" db="EMBL/GenBank/DDBJ databases">
        <authorList>
            <person name="Sun Q."/>
            <person name="Zhou Y."/>
        </authorList>
    </citation>
    <scope>NUCLEOTIDE SEQUENCE</scope>
    <source>
        <strain evidence="6">CGMCC 1.12921</strain>
    </source>
</reference>
<feature type="domain" description="HIG1" evidence="5">
    <location>
        <begin position="1"/>
        <end position="67"/>
    </location>
</feature>
<feature type="transmembrane region" description="Helical" evidence="4">
    <location>
        <begin position="46"/>
        <end position="64"/>
    </location>
</feature>
<dbReference type="RefSeq" id="WP_188159370.1">
    <property type="nucleotide sequence ID" value="NZ_BMGH01000001.1"/>
</dbReference>
<keyword evidence="3 4" id="KW-0472">Membrane</keyword>
<evidence type="ECO:0000259" key="5">
    <source>
        <dbReference type="PROSITE" id="PS51503"/>
    </source>
</evidence>
<dbReference type="Pfam" id="PF04588">
    <property type="entry name" value="HIG_1_N"/>
    <property type="match status" value="1"/>
</dbReference>
<keyword evidence="7" id="KW-1185">Reference proteome</keyword>
<feature type="transmembrane region" description="Helical" evidence="4">
    <location>
        <begin position="6"/>
        <end position="25"/>
    </location>
</feature>
<evidence type="ECO:0000256" key="2">
    <source>
        <dbReference type="ARBA" id="ARBA00022989"/>
    </source>
</evidence>
<dbReference type="Proteomes" id="UP000613582">
    <property type="component" value="Unassembled WGS sequence"/>
</dbReference>
<evidence type="ECO:0000256" key="1">
    <source>
        <dbReference type="ARBA" id="ARBA00022692"/>
    </source>
</evidence>
<keyword evidence="2 4" id="KW-1133">Transmembrane helix</keyword>
<dbReference type="Gene3D" id="6.10.140.1320">
    <property type="match status" value="1"/>
</dbReference>
<keyword evidence="1 4" id="KW-0812">Transmembrane</keyword>